<evidence type="ECO:0000313" key="3">
    <source>
        <dbReference type="EMBL" id="MEQ2179842.1"/>
    </source>
</evidence>
<keyword evidence="4" id="KW-1185">Reference proteome</keyword>
<dbReference type="PROSITE" id="PS50041">
    <property type="entry name" value="C_TYPE_LECTIN_2"/>
    <property type="match status" value="1"/>
</dbReference>
<comment type="caution">
    <text evidence="3">The sequence shown here is derived from an EMBL/GenBank/DDBJ whole genome shotgun (WGS) entry which is preliminary data.</text>
</comment>
<dbReference type="EMBL" id="JAHRIO010064288">
    <property type="protein sequence ID" value="MEQ2179842.1"/>
    <property type="molecule type" value="Genomic_DNA"/>
</dbReference>
<sequence length="265" mass="31234">SEGLKQLSALDTIGRTVAKLKCTLERYMNNGSVSIGCCPLGWESFSTSCYFFSRTALSWHEARDWCNGHESHLVILMGDEEWVRHSDFVTRHSAGTFYWVGLTDEKSGRWEWVNQTPYVMNRRKTMERLSSTCFHQVKSYFLFEETFREEPMQDFQIYLQETSSQFRKHREANRRFDRSVNTAGNRSRTYHENIISRSKPLEALGSSRRSEQMSGAAVGFNMFREPLPQWFWYDFNTEMLEQNTQNLQIRVYYKPDRVNRNGSGL</sequence>
<name>A0ABV0P8T5_9TELE</name>
<organism evidence="3 4">
    <name type="scientific">Goodea atripinnis</name>
    <dbReference type="NCBI Taxonomy" id="208336"/>
    <lineage>
        <taxon>Eukaryota</taxon>
        <taxon>Metazoa</taxon>
        <taxon>Chordata</taxon>
        <taxon>Craniata</taxon>
        <taxon>Vertebrata</taxon>
        <taxon>Euteleostomi</taxon>
        <taxon>Actinopterygii</taxon>
        <taxon>Neopterygii</taxon>
        <taxon>Teleostei</taxon>
        <taxon>Neoteleostei</taxon>
        <taxon>Acanthomorphata</taxon>
        <taxon>Ovalentaria</taxon>
        <taxon>Atherinomorphae</taxon>
        <taxon>Cyprinodontiformes</taxon>
        <taxon>Goodeidae</taxon>
        <taxon>Goodea</taxon>
    </lineage>
</organism>
<gene>
    <name evidence="3" type="ORF">GOODEAATRI_029364</name>
</gene>
<comment type="subcellular location">
    <subcellularLocation>
        <location evidence="1">Cell membrane</location>
        <topology evidence="1">Single-pass type II membrane protein</topology>
    </subcellularLocation>
</comment>
<dbReference type="PANTHER" id="PTHR45710:SF26">
    <property type="entry name" value="RH26557P"/>
    <property type="match status" value="1"/>
</dbReference>
<dbReference type="InterPro" id="IPR001304">
    <property type="entry name" value="C-type_lectin-like"/>
</dbReference>
<evidence type="ECO:0000313" key="4">
    <source>
        <dbReference type="Proteomes" id="UP001476798"/>
    </source>
</evidence>
<evidence type="ECO:0000259" key="2">
    <source>
        <dbReference type="PROSITE" id="PS50041"/>
    </source>
</evidence>
<accession>A0ABV0P8T5</accession>
<dbReference type="Gene3D" id="3.10.100.10">
    <property type="entry name" value="Mannose-Binding Protein A, subunit A"/>
    <property type="match status" value="1"/>
</dbReference>
<dbReference type="PANTHER" id="PTHR45710">
    <property type="entry name" value="C-TYPE LECTIN DOMAIN-CONTAINING PROTEIN 180"/>
    <property type="match status" value="1"/>
</dbReference>
<dbReference type="InterPro" id="IPR016187">
    <property type="entry name" value="CTDL_fold"/>
</dbReference>
<feature type="domain" description="C-type lectin" evidence="2">
    <location>
        <begin position="45"/>
        <end position="133"/>
    </location>
</feature>
<dbReference type="SUPFAM" id="SSF56436">
    <property type="entry name" value="C-type lectin-like"/>
    <property type="match status" value="1"/>
</dbReference>
<dbReference type="InterPro" id="IPR016186">
    <property type="entry name" value="C-type_lectin-like/link_sf"/>
</dbReference>
<dbReference type="SMART" id="SM00034">
    <property type="entry name" value="CLECT"/>
    <property type="match status" value="1"/>
</dbReference>
<proteinExistence type="predicted"/>
<protein>
    <recommendedName>
        <fullName evidence="2">C-type lectin domain-containing protein</fullName>
    </recommendedName>
</protein>
<dbReference type="Pfam" id="PF00059">
    <property type="entry name" value="Lectin_C"/>
    <property type="match status" value="1"/>
</dbReference>
<feature type="non-terminal residue" evidence="3">
    <location>
        <position position="1"/>
    </location>
</feature>
<reference evidence="3 4" key="1">
    <citation type="submission" date="2021-06" db="EMBL/GenBank/DDBJ databases">
        <authorList>
            <person name="Palmer J.M."/>
        </authorList>
    </citation>
    <scope>NUCLEOTIDE SEQUENCE [LARGE SCALE GENOMIC DNA]</scope>
    <source>
        <strain evidence="3 4">GA_2019</strain>
        <tissue evidence="3">Muscle</tissue>
    </source>
</reference>
<evidence type="ECO:0000256" key="1">
    <source>
        <dbReference type="ARBA" id="ARBA00004401"/>
    </source>
</evidence>
<dbReference type="Proteomes" id="UP001476798">
    <property type="component" value="Unassembled WGS sequence"/>
</dbReference>
<dbReference type="InterPro" id="IPR050828">
    <property type="entry name" value="C-type_lectin/matrix_domain"/>
</dbReference>